<protein>
    <submittedName>
        <fullName evidence="1">DUF1963 domain-containing protein</fullName>
    </submittedName>
</protein>
<evidence type="ECO:0000313" key="1">
    <source>
        <dbReference type="EMBL" id="MCO6045724.1"/>
    </source>
</evidence>
<dbReference type="InterPro" id="IPR035948">
    <property type="entry name" value="YwqG-like_sf"/>
</dbReference>
<keyword evidence="2" id="KW-1185">Reference proteome</keyword>
<comment type="caution">
    <text evidence="1">The sequence shown here is derived from an EMBL/GenBank/DDBJ whole genome shotgun (WGS) entry which is preliminary data.</text>
</comment>
<accession>A0A9X2FG29</accession>
<dbReference type="InterPro" id="IPR015315">
    <property type="entry name" value="DUF1963"/>
</dbReference>
<dbReference type="RefSeq" id="WP_252853837.1">
    <property type="nucleotide sequence ID" value="NZ_JAMXLR010000061.1"/>
</dbReference>
<dbReference type="SUPFAM" id="SSF103032">
    <property type="entry name" value="Hypothetical protein YwqG"/>
    <property type="match status" value="1"/>
</dbReference>
<evidence type="ECO:0000313" key="2">
    <source>
        <dbReference type="Proteomes" id="UP001155241"/>
    </source>
</evidence>
<dbReference type="Gene3D" id="2.30.320.10">
    <property type="entry name" value="YwqG-like"/>
    <property type="match status" value="1"/>
</dbReference>
<proteinExistence type="predicted"/>
<gene>
    <name evidence="1" type="ORF">NG895_17640</name>
</gene>
<organism evidence="1 2">
    <name type="scientific">Aeoliella straminimaris</name>
    <dbReference type="NCBI Taxonomy" id="2954799"/>
    <lineage>
        <taxon>Bacteria</taxon>
        <taxon>Pseudomonadati</taxon>
        <taxon>Planctomycetota</taxon>
        <taxon>Planctomycetia</taxon>
        <taxon>Pirellulales</taxon>
        <taxon>Lacipirellulaceae</taxon>
        <taxon>Aeoliella</taxon>
    </lineage>
</organism>
<reference evidence="1" key="1">
    <citation type="submission" date="2022-06" db="EMBL/GenBank/DDBJ databases">
        <title>Aeoliella straminimaris, a novel planctomycete from sediments.</title>
        <authorList>
            <person name="Vitorino I.R."/>
            <person name="Lage O.M."/>
        </authorList>
    </citation>
    <scope>NUCLEOTIDE SEQUENCE</scope>
    <source>
        <strain evidence="1">ICT_H6.2</strain>
    </source>
</reference>
<name>A0A9X2FG29_9BACT</name>
<dbReference type="AlphaFoldDB" id="A0A9X2FG29"/>
<dbReference type="Proteomes" id="UP001155241">
    <property type="component" value="Unassembled WGS sequence"/>
</dbReference>
<dbReference type="EMBL" id="JAMXLR010000061">
    <property type="protein sequence ID" value="MCO6045724.1"/>
    <property type="molecule type" value="Genomic_DNA"/>
</dbReference>
<sequence>MPEKVVCTNPGCSNMILPSTAERTGGPCMPCYQKAKAAEREAFIRDNRKDVNVFDGVNDPVEIIKLIHSDRPRDPLINYIPYPTPADQVYLSLSDAEQVRLAEYAETLLGTDRQDEGEAICGSLASFTHANLERCLRKLVERKNFWPSFVFRTASAELRDELFAHVETDDENRLVILMALAWIGDSEVMREFTFWRDNPPGWLIPGSWKLEDIPKFAGWELTHSGDRRDLYFSTCLALRAGPSTDLQEFRAVAPRDDKCPWGSHTLTNLLELNLGHISELRSLAVGHIQVCTCEECTAFATVYGDYNESGLARWSESNRKPDSYTPDESDSWSRMPTNSLQIAAERSVFHAADWTLPTTYSQLGGHPTWVQHAEYPTCPNCSQTMMFLAQIDHAEIEDLSEGTYYTFICTTCPMTATNYQQT</sequence>
<dbReference type="Pfam" id="PF09234">
    <property type="entry name" value="DUF1963"/>
    <property type="match status" value="1"/>
</dbReference>